<dbReference type="InterPro" id="IPR014284">
    <property type="entry name" value="RNA_pol_sigma-70_dom"/>
</dbReference>
<dbReference type="EMBL" id="VMRY01000014">
    <property type="protein sequence ID" value="TVT57518.1"/>
    <property type="molecule type" value="Genomic_DNA"/>
</dbReference>
<dbReference type="Pfam" id="PF08281">
    <property type="entry name" value="Sigma70_r4_2"/>
    <property type="match status" value="1"/>
</dbReference>
<evidence type="ECO:0000313" key="8">
    <source>
        <dbReference type="EMBL" id="TVT57518.1"/>
    </source>
</evidence>
<comment type="similarity">
    <text evidence="1">Belongs to the sigma-70 factor family. ECF subfamily.</text>
</comment>
<dbReference type="GO" id="GO:0006352">
    <property type="term" value="P:DNA-templated transcription initiation"/>
    <property type="evidence" value="ECO:0007669"/>
    <property type="project" value="InterPro"/>
</dbReference>
<dbReference type="InterPro" id="IPR013249">
    <property type="entry name" value="RNA_pol_sigma70_r4_t2"/>
</dbReference>
<dbReference type="NCBIfam" id="NF007215">
    <property type="entry name" value="PRK09637.1"/>
    <property type="match status" value="1"/>
</dbReference>
<evidence type="ECO:0000313" key="9">
    <source>
        <dbReference type="Proteomes" id="UP000317355"/>
    </source>
</evidence>
<comment type="caution">
    <text evidence="8">The sequence shown here is derived from an EMBL/GenBank/DDBJ whole genome shotgun (WGS) entry which is preliminary data.</text>
</comment>
<dbReference type="InterPro" id="IPR007627">
    <property type="entry name" value="RNA_pol_sigma70_r2"/>
</dbReference>
<dbReference type="GO" id="GO:0016987">
    <property type="term" value="F:sigma factor activity"/>
    <property type="evidence" value="ECO:0007669"/>
    <property type="project" value="UniProtKB-KW"/>
</dbReference>
<dbReference type="PANTHER" id="PTHR43133">
    <property type="entry name" value="RNA POLYMERASE ECF-TYPE SIGMA FACTO"/>
    <property type="match status" value="1"/>
</dbReference>
<dbReference type="Proteomes" id="UP000317355">
    <property type="component" value="Unassembled WGS sequence"/>
</dbReference>
<accession>A0A558D924</accession>
<dbReference type="InterPro" id="IPR036388">
    <property type="entry name" value="WH-like_DNA-bd_sf"/>
</dbReference>
<dbReference type="CDD" id="cd06171">
    <property type="entry name" value="Sigma70_r4"/>
    <property type="match status" value="1"/>
</dbReference>
<dbReference type="InterPro" id="IPR013324">
    <property type="entry name" value="RNA_pol_sigma_r3/r4-like"/>
</dbReference>
<evidence type="ECO:0000256" key="4">
    <source>
        <dbReference type="ARBA" id="ARBA00023163"/>
    </source>
</evidence>
<dbReference type="Gene3D" id="1.10.1740.10">
    <property type="match status" value="1"/>
</dbReference>
<dbReference type="AlphaFoldDB" id="A0A558D924"/>
<evidence type="ECO:0000256" key="3">
    <source>
        <dbReference type="ARBA" id="ARBA00023082"/>
    </source>
</evidence>
<dbReference type="InterPro" id="IPR039425">
    <property type="entry name" value="RNA_pol_sigma-70-like"/>
</dbReference>
<dbReference type="NCBIfam" id="TIGR02937">
    <property type="entry name" value="sigma70-ECF"/>
    <property type="match status" value="1"/>
</dbReference>
<dbReference type="InterPro" id="IPR014304">
    <property type="entry name" value="RNA_pol_sigma-Z"/>
</dbReference>
<gene>
    <name evidence="8" type="primary">sigZ</name>
    <name evidence="8" type="ORF">FHK82_05820</name>
</gene>
<reference evidence="8 9" key="1">
    <citation type="submission" date="2019-07" db="EMBL/GenBank/DDBJ databases">
        <title>The pathways for chlorine oxyanion respiration interact through the shared metabolite chlorate.</title>
        <authorList>
            <person name="Barnum T.P."/>
            <person name="Cheng Y."/>
            <person name="Hill K.A."/>
            <person name="Lucas L.N."/>
            <person name="Carlson H.K."/>
            <person name="Coates J.D."/>
        </authorList>
    </citation>
    <scope>NUCLEOTIDE SEQUENCE [LARGE SCALE GENOMIC DNA]</scope>
    <source>
        <strain evidence="8">BK-3</strain>
    </source>
</reference>
<keyword evidence="4" id="KW-0804">Transcription</keyword>
<dbReference type="Gene3D" id="1.10.10.10">
    <property type="entry name" value="Winged helix-like DNA-binding domain superfamily/Winged helix DNA-binding domain"/>
    <property type="match status" value="1"/>
</dbReference>
<dbReference type="SUPFAM" id="SSF88659">
    <property type="entry name" value="Sigma3 and sigma4 domains of RNA polymerase sigma factors"/>
    <property type="match status" value="1"/>
</dbReference>
<sequence>MKTTEKIWHEYHMRLTTFIRSKVAEDVVEDILQDVFAKIHNRLDSLKENVKLESWLYQVTRNTVIDHYRSRRLTEQLPDWIEQPEPNEEEIIRKELSSCLEPMVNELPDKYRKAVLLSEIGNKTQKEVAEIENLSLSGAKSRVQRGRALLKNMLHDCCQIEINKNNQLVSYVKKNKDCNYC</sequence>
<dbReference type="PANTHER" id="PTHR43133:SF62">
    <property type="entry name" value="RNA POLYMERASE SIGMA FACTOR SIGZ"/>
    <property type="match status" value="1"/>
</dbReference>
<evidence type="ECO:0000256" key="2">
    <source>
        <dbReference type="ARBA" id="ARBA00023015"/>
    </source>
</evidence>
<feature type="domain" description="RNA polymerase sigma factor 70 region 4 type 2" evidence="7">
    <location>
        <begin position="99"/>
        <end position="150"/>
    </location>
</feature>
<organism evidence="8 9">
    <name type="scientific">Sedimenticola thiotaurini</name>
    <dbReference type="NCBI Taxonomy" id="1543721"/>
    <lineage>
        <taxon>Bacteria</taxon>
        <taxon>Pseudomonadati</taxon>
        <taxon>Pseudomonadota</taxon>
        <taxon>Gammaproteobacteria</taxon>
        <taxon>Chromatiales</taxon>
        <taxon>Sedimenticolaceae</taxon>
        <taxon>Sedimenticola</taxon>
    </lineage>
</organism>
<dbReference type="NCBIfam" id="TIGR02959">
    <property type="entry name" value="SigZ"/>
    <property type="match status" value="1"/>
</dbReference>
<proteinExistence type="inferred from homology"/>
<evidence type="ECO:0000259" key="7">
    <source>
        <dbReference type="Pfam" id="PF08281"/>
    </source>
</evidence>
<dbReference type="GO" id="GO:0003677">
    <property type="term" value="F:DNA binding"/>
    <property type="evidence" value="ECO:0007669"/>
    <property type="project" value="InterPro"/>
</dbReference>
<dbReference type="Pfam" id="PF04542">
    <property type="entry name" value="Sigma70_r2"/>
    <property type="match status" value="1"/>
</dbReference>
<keyword evidence="3" id="KW-0731">Sigma factor</keyword>
<dbReference type="InterPro" id="IPR013325">
    <property type="entry name" value="RNA_pol_sigma_r2"/>
</dbReference>
<evidence type="ECO:0000256" key="5">
    <source>
        <dbReference type="NCBIfam" id="TIGR02959"/>
    </source>
</evidence>
<name>A0A558D924_9GAMM</name>
<keyword evidence="2" id="KW-0805">Transcription regulation</keyword>
<dbReference type="SUPFAM" id="SSF88946">
    <property type="entry name" value="Sigma2 domain of RNA polymerase sigma factors"/>
    <property type="match status" value="1"/>
</dbReference>
<feature type="domain" description="RNA polymerase sigma-70 region 2" evidence="6">
    <location>
        <begin position="11"/>
        <end position="72"/>
    </location>
</feature>
<protein>
    <recommendedName>
        <fullName evidence="5">RNA polymerase sigma factor SigZ</fullName>
    </recommendedName>
</protein>
<evidence type="ECO:0000259" key="6">
    <source>
        <dbReference type="Pfam" id="PF04542"/>
    </source>
</evidence>
<evidence type="ECO:0000256" key="1">
    <source>
        <dbReference type="ARBA" id="ARBA00010641"/>
    </source>
</evidence>